<evidence type="ECO:0000256" key="1">
    <source>
        <dbReference type="SAM" id="MobiDB-lite"/>
    </source>
</evidence>
<feature type="region of interest" description="Disordered" evidence="1">
    <location>
        <begin position="66"/>
        <end position="99"/>
    </location>
</feature>
<proteinExistence type="predicted"/>
<accession>A0A0P0V3R8</accession>
<protein>
    <submittedName>
        <fullName evidence="2">Os01g0545800 protein</fullName>
    </submittedName>
</protein>
<dbReference type="Proteomes" id="UP000059680">
    <property type="component" value="Chromosome 1"/>
</dbReference>
<evidence type="ECO:0000313" key="3">
    <source>
        <dbReference type="Proteomes" id="UP000059680"/>
    </source>
</evidence>
<dbReference type="PANTHER" id="PTHR47069">
    <property type="match status" value="1"/>
</dbReference>
<reference evidence="2 3" key="3">
    <citation type="journal article" date="2013" name="Rice">
        <title>Improvement of the Oryza sativa Nipponbare reference genome using next generation sequence and optical map data.</title>
        <authorList>
            <person name="Kawahara Y."/>
            <person name="de la Bastide M."/>
            <person name="Hamilton J.P."/>
            <person name="Kanamori H."/>
            <person name="McCombie W.R."/>
            <person name="Ouyang S."/>
            <person name="Schwartz D.C."/>
            <person name="Tanaka T."/>
            <person name="Wu J."/>
            <person name="Zhou S."/>
            <person name="Childs K.L."/>
            <person name="Davidson R.M."/>
            <person name="Lin H."/>
            <person name="Quesada-Ocampo L."/>
            <person name="Vaillancourt B."/>
            <person name="Sakai H."/>
            <person name="Lee S.S."/>
            <person name="Kim J."/>
            <person name="Numa H."/>
            <person name="Itoh T."/>
            <person name="Buell C.R."/>
            <person name="Matsumoto T."/>
        </authorList>
    </citation>
    <scope>NUCLEOTIDE SEQUENCE [LARGE SCALE GENOMIC DNA]</scope>
    <source>
        <strain evidence="3">cv. Nipponbare</strain>
    </source>
</reference>
<dbReference type="AlphaFoldDB" id="A0A0P0V3R8"/>
<feature type="region of interest" description="Disordered" evidence="1">
    <location>
        <begin position="187"/>
        <end position="222"/>
    </location>
</feature>
<feature type="compositionally biased region" description="Polar residues" evidence="1">
    <location>
        <begin position="67"/>
        <end position="99"/>
    </location>
</feature>
<dbReference type="InParanoid" id="A0A0P0V3R8"/>
<dbReference type="OMA" id="FQREFFC"/>
<gene>
    <name evidence="2" type="ordered locus">Os01g0545800</name>
    <name evidence="2" type="ORF">OSNPB_010545800</name>
</gene>
<dbReference type="STRING" id="39947.A0A0P0V3R8"/>
<reference evidence="2 3" key="2">
    <citation type="journal article" date="2013" name="Plant Cell Physiol.">
        <title>Rice Annotation Project Database (RAP-DB): an integrative and interactive database for rice genomics.</title>
        <authorList>
            <person name="Sakai H."/>
            <person name="Lee S.S."/>
            <person name="Tanaka T."/>
            <person name="Numa H."/>
            <person name="Kim J."/>
            <person name="Kawahara Y."/>
            <person name="Wakimoto H."/>
            <person name="Yang C.C."/>
            <person name="Iwamoto M."/>
            <person name="Abe T."/>
            <person name="Yamada Y."/>
            <person name="Muto A."/>
            <person name="Inokuchi H."/>
            <person name="Ikemura T."/>
            <person name="Matsumoto T."/>
            <person name="Sasaki T."/>
            <person name="Itoh T."/>
        </authorList>
    </citation>
    <scope>NUCLEOTIDE SEQUENCE [LARGE SCALE GENOMIC DNA]</scope>
    <source>
        <strain evidence="3">cv. Nipponbare</strain>
    </source>
</reference>
<dbReference type="Gramene" id="Os01t0545800-00">
    <property type="protein sequence ID" value="Os01t0545800-00"/>
    <property type="gene ID" value="Os01g0545800"/>
</dbReference>
<keyword evidence="3" id="KW-1185">Reference proteome</keyword>
<dbReference type="PaxDb" id="39947-A0A0P0V3R8"/>
<dbReference type="PANTHER" id="PTHR47069:SF12">
    <property type="entry name" value="OS01G0545800 PROTEIN"/>
    <property type="match status" value="1"/>
</dbReference>
<name>A0A0P0V3R8_ORYSJ</name>
<sequence>MERDSGFNFFSQLPSVLGSSAASFNIYSQVSSSSAAHAPRAGLDGLDLNFNLQGAEEFPHIGEYENYLQSGGDQGGSTTRGSAHTGSTQPVDGNTVDGTTTFVPGQDFFEEEEHVEDAWGDDASEDVATPMSTDTRKTKRSLEKEYFSVKKCQELAFECGIEHDSAEVYAMGKMFQDPFQREFFCGQWTNEEGGDASSDDGGSTSSSEDELLSMALNNLKTA</sequence>
<dbReference type="EMBL" id="AP014957">
    <property type="protein sequence ID" value="BAS72594.1"/>
    <property type="molecule type" value="Genomic_DNA"/>
</dbReference>
<organism evidence="2 3">
    <name type="scientific">Oryza sativa subsp. japonica</name>
    <name type="common">Rice</name>
    <dbReference type="NCBI Taxonomy" id="39947"/>
    <lineage>
        <taxon>Eukaryota</taxon>
        <taxon>Viridiplantae</taxon>
        <taxon>Streptophyta</taxon>
        <taxon>Embryophyta</taxon>
        <taxon>Tracheophyta</taxon>
        <taxon>Spermatophyta</taxon>
        <taxon>Magnoliopsida</taxon>
        <taxon>Liliopsida</taxon>
        <taxon>Poales</taxon>
        <taxon>Poaceae</taxon>
        <taxon>BOP clade</taxon>
        <taxon>Oryzoideae</taxon>
        <taxon>Oryzeae</taxon>
        <taxon>Oryzinae</taxon>
        <taxon>Oryza</taxon>
        <taxon>Oryza sativa</taxon>
    </lineage>
</organism>
<evidence type="ECO:0000313" key="2">
    <source>
        <dbReference type="EMBL" id="BAS72594.1"/>
    </source>
</evidence>
<reference evidence="3" key="1">
    <citation type="journal article" date="2005" name="Nature">
        <title>The map-based sequence of the rice genome.</title>
        <authorList>
            <consortium name="International rice genome sequencing project (IRGSP)"/>
            <person name="Matsumoto T."/>
            <person name="Wu J."/>
            <person name="Kanamori H."/>
            <person name="Katayose Y."/>
            <person name="Fujisawa M."/>
            <person name="Namiki N."/>
            <person name="Mizuno H."/>
            <person name="Yamamoto K."/>
            <person name="Antonio B.A."/>
            <person name="Baba T."/>
            <person name="Sakata K."/>
            <person name="Nagamura Y."/>
            <person name="Aoki H."/>
            <person name="Arikawa K."/>
            <person name="Arita K."/>
            <person name="Bito T."/>
            <person name="Chiden Y."/>
            <person name="Fujitsuka N."/>
            <person name="Fukunaka R."/>
            <person name="Hamada M."/>
            <person name="Harada C."/>
            <person name="Hayashi A."/>
            <person name="Hijishita S."/>
            <person name="Honda M."/>
            <person name="Hosokawa S."/>
            <person name="Ichikawa Y."/>
            <person name="Idonuma A."/>
            <person name="Iijima M."/>
            <person name="Ikeda M."/>
            <person name="Ikeno M."/>
            <person name="Ito K."/>
            <person name="Ito S."/>
            <person name="Ito T."/>
            <person name="Ito Y."/>
            <person name="Ito Y."/>
            <person name="Iwabuchi A."/>
            <person name="Kamiya K."/>
            <person name="Karasawa W."/>
            <person name="Kurita K."/>
            <person name="Katagiri S."/>
            <person name="Kikuta A."/>
            <person name="Kobayashi H."/>
            <person name="Kobayashi N."/>
            <person name="Machita K."/>
            <person name="Maehara T."/>
            <person name="Masukawa M."/>
            <person name="Mizubayashi T."/>
            <person name="Mukai Y."/>
            <person name="Nagasaki H."/>
            <person name="Nagata Y."/>
            <person name="Naito S."/>
            <person name="Nakashima M."/>
            <person name="Nakama Y."/>
            <person name="Nakamichi Y."/>
            <person name="Nakamura M."/>
            <person name="Meguro A."/>
            <person name="Negishi M."/>
            <person name="Ohta I."/>
            <person name="Ohta T."/>
            <person name="Okamoto M."/>
            <person name="Ono N."/>
            <person name="Saji S."/>
            <person name="Sakaguchi M."/>
            <person name="Sakai K."/>
            <person name="Shibata M."/>
            <person name="Shimokawa T."/>
            <person name="Song J."/>
            <person name="Takazaki Y."/>
            <person name="Terasawa K."/>
            <person name="Tsugane M."/>
            <person name="Tsuji K."/>
            <person name="Ueda S."/>
            <person name="Waki K."/>
            <person name="Yamagata H."/>
            <person name="Yamamoto M."/>
            <person name="Yamamoto S."/>
            <person name="Yamane H."/>
            <person name="Yoshiki S."/>
            <person name="Yoshihara R."/>
            <person name="Yukawa K."/>
            <person name="Zhong H."/>
            <person name="Yano M."/>
            <person name="Yuan Q."/>
            <person name="Ouyang S."/>
            <person name="Liu J."/>
            <person name="Jones K.M."/>
            <person name="Gansberger K."/>
            <person name="Moffat K."/>
            <person name="Hill J."/>
            <person name="Bera J."/>
            <person name="Fadrosh D."/>
            <person name="Jin S."/>
            <person name="Johri S."/>
            <person name="Kim M."/>
            <person name="Overton L."/>
            <person name="Reardon M."/>
            <person name="Tsitrin T."/>
            <person name="Vuong H."/>
            <person name="Weaver B."/>
            <person name="Ciecko A."/>
            <person name="Tallon L."/>
            <person name="Jackson J."/>
            <person name="Pai G."/>
            <person name="Aken S.V."/>
            <person name="Utterback T."/>
            <person name="Reidmuller S."/>
            <person name="Feldblyum T."/>
            <person name="Hsiao J."/>
            <person name="Zismann V."/>
            <person name="Iobst S."/>
            <person name="de Vazeille A.R."/>
            <person name="Buell C.R."/>
            <person name="Ying K."/>
            <person name="Li Y."/>
            <person name="Lu T."/>
            <person name="Huang Y."/>
            <person name="Zhao Q."/>
            <person name="Feng Q."/>
            <person name="Zhang L."/>
            <person name="Zhu J."/>
            <person name="Weng Q."/>
            <person name="Mu J."/>
            <person name="Lu Y."/>
            <person name="Fan D."/>
            <person name="Liu Y."/>
            <person name="Guan J."/>
            <person name="Zhang Y."/>
            <person name="Yu S."/>
            <person name="Liu X."/>
            <person name="Zhang Y."/>
            <person name="Hong G."/>
            <person name="Han B."/>
            <person name="Choisne N."/>
            <person name="Demange N."/>
            <person name="Orjeda G."/>
            <person name="Samain S."/>
            <person name="Cattolico L."/>
            <person name="Pelletier E."/>
            <person name="Couloux A."/>
            <person name="Segurens B."/>
            <person name="Wincker P."/>
            <person name="D'Hont A."/>
            <person name="Scarpelli C."/>
            <person name="Weissenbach J."/>
            <person name="Salanoubat M."/>
            <person name="Quetier F."/>
            <person name="Yu Y."/>
            <person name="Kim H.R."/>
            <person name="Rambo T."/>
            <person name="Currie J."/>
            <person name="Collura K."/>
            <person name="Luo M."/>
            <person name="Yang T."/>
            <person name="Ammiraju J.S.S."/>
            <person name="Engler F."/>
            <person name="Soderlund C."/>
            <person name="Wing R.A."/>
            <person name="Palmer L.E."/>
            <person name="de la Bastide M."/>
            <person name="Spiegel L."/>
            <person name="Nascimento L."/>
            <person name="Zutavern T."/>
            <person name="O'Shaughnessy A."/>
            <person name="Dike S."/>
            <person name="Dedhia N."/>
            <person name="Preston R."/>
            <person name="Balija V."/>
            <person name="McCombie W.R."/>
            <person name="Chow T."/>
            <person name="Chen H."/>
            <person name="Chung M."/>
            <person name="Chen C."/>
            <person name="Shaw J."/>
            <person name="Wu H."/>
            <person name="Hsiao K."/>
            <person name="Chao Y."/>
            <person name="Chu M."/>
            <person name="Cheng C."/>
            <person name="Hour A."/>
            <person name="Lee P."/>
            <person name="Lin S."/>
            <person name="Lin Y."/>
            <person name="Liou J."/>
            <person name="Liu S."/>
            <person name="Hsing Y."/>
            <person name="Raghuvanshi S."/>
            <person name="Mohanty A."/>
            <person name="Bharti A.K."/>
            <person name="Gaur A."/>
            <person name="Gupta V."/>
            <person name="Kumar D."/>
            <person name="Ravi V."/>
            <person name="Vij S."/>
            <person name="Kapur A."/>
            <person name="Khurana P."/>
            <person name="Khurana P."/>
            <person name="Khurana J.P."/>
            <person name="Tyagi A.K."/>
            <person name="Gaikwad K."/>
            <person name="Singh A."/>
            <person name="Dalal V."/>
            <person name="Srivastava S."/>
            <person name="Dixit A."/>
            <person name="Pal A.K."/>
            <person name="Ghazi I.A."/>
            <person name="Yadav M."/>
            <person name="Pandit A."/>
            <person name="Bhargava A."/>
            <person name="Sureshbabu K."/>
            <person name="Batra K."/>
            <person name="Sharma T.R."/>
            <person name="Mohapatra T."/>
            <person name="Singh N.K."/>
            <person name="Messing J."/>
            <person name="Nelson A.B."/>
            <person name="Fuks G."/>
            <person name="Kavchok S."/>
            <person name="Keizer G."/>
            <person name="Linton E."/>
            <person name="Llaca V."/>
            <person name="Song R."/>
            <person name="Tanyolac B."/>
            <person name="Young S."/>
            <person name="Ho-Il K."/>
            <person name="Hahn J.H."/>
            <person name="Sangsakoo G."/>
            <person name="Vanavichit A."/>
            <person name="de Mattos Luiz.A.T."/>
            <person name="Zimmer P.D."/>
            <person name="Malone G."/>
            <person name="Dellagostin O."/>
            <person name="de Oliveira A.C."/>
            <person name="Bevan M."/>
            <person name="Bancroft I."/>
            <person name="Minx P."/>
            <person name="Cordum H."/>
            <person name="Wilson R."/>
            <person name="Cheng Z."/>
            <person name="Jin W."/>
            <person name="Jiang J."/>
            <person name="Leong S.A."/>
            <person name="Iwama H."/>
            <person name="Gojobori T."/>
            <person name="Itoh T."/>
            <person name="Niimura Y."/>
            <person name="Fujii Y."/>
            <person name="Habara T."/>
            <person name="Sakai H."/>
            <person name="Sato Y."/>
            <person name="Wilson G."/>
            <person name="Kumar K."/>
            <person name="McCouch S."/>
            <person name="Juretic N."/>
            <person name="Hoen D."/>
            <person name="Wright S."/>
            <person name="Bruskiewich R."/>
            <person name="Bureau T."/>
            <person name="Miyao A."/>
            <person name="Hirochika H."/>
            <person name="Nishikawa T."/>
            <person name="Kadowaki K."/>
            <person name="Sugiura M."/>
            <person name="Burr B."/>
            <person name="Sasaki T."/>
        </authorList>
    </citation>
    <scope>NUCLEOTIDE SEQUENCE [LARGE SCALE GENOMIC DNA]</scope>
    <source>
        <strain evidence="3">cv. Nipponbare</strain>
    </source>
</reference>